<proteinExistence type="predicted"/>
<dbReference type="Proteomes" id="UP000016702">
    <property type="component" value="Chromosome"/>
</dbReference>
<organism evidence="2 3">
    <name type="scientific">Pseudomonas putida NBRC 14164</name>
    <dbReference type="NCBI Taxonomy" id="1211579"/>
    <lineage>
        <taxon>Bacteria</taxon>
        <taxon>Pseudomonadati</taxon>
        <taxon>Pseudomonadota</taxon>
        <taxon>Gammaproteobacteria</taxon>
        <taxon>Pseudomonadales</taxon>
        <taxon>Pseudomonadaceae</taxon>
        <taxon>Pseudomonas</taxon>
    </lineage>
</organism>
<protein>
    <submittedName>
        <fullName evidence="2">Uncharacterized protein</fullName>
    </submittedName>
</protein>
<evidence type="ECO:0000256" key="1">
    <source>
        <dbReference type="SAM" id="MobiDB-lite"/>
    </source>
</evidence>
<evidence type="ECO:0000313" key="2">
    <source>
        <dbReference type="EMBL" id="BAN54961.1"/>
    </source>
</evidence>
<dbReference type="EMBL" id="AP013070">
    <property type="protein sequence ID" value="BAN54961.1"/>
    <property type="molecule type" value="Genomic_DNA"/>
</dbReference>
<feature type="region of interest" description="Disordered" evidence="1">
    <location>
        <begin position="1"/>
        <end position="23"/>
    </location>
</feature>
<name>A0ABN5UNQ1_PSEPU</name>
<gene>
    <name evidence="2" type="ORF">PP4_31080</name>
</gene>
<feature type="compositionally biased region" description="Polar residues" evidence="1">
    <location>
        <begin position="10"/>
        <end position="19"/>
    </location>
</feature>
<evidence type="ECO:0000313" key="3">
    <source>
        <dbReference type="Proteomes" id="UP000016702"/>
    </source>
</evidence>
<keyword evidence="3" id="KW-1185">Reference proteome</keyword>
<sequence length="82" mass="8800">MRDWAGKGHSATTLRSSHPPQRPPERIFELVGGCFLAGLLAKTEKASAALHALEDKVLGNLPGYQLFKDATSRVAGLDEGEI</sequence>
<accession>A0ABN5UNQ1</accession>
<reference evidence="2 3" key="1">
    <citation type="journal article" date="2014" name="Genome Announc.">
        <title>The Complete Genome Sequence of Pseudomonas putida NBRC 14164T Confirms High Intraspecies Variation.</title>
        <authorList>
            <person name="Ohji S."/>
            <person name="Yamazoe A."/>
            <person name="Hosoyama A."/>
            <person name="Tsuchikane K."/>
            <person name="Ezaki T."/>
            <person name="Fujita N."/>
        </authorList>
    </citation>
    <scope>NUCLEOTIDE SEQUENCE [LARGE SCALE GENOMIC DNA]</scope>
    <source>
        <strain evidence="2 3">NBRC 14164</strain>
    </source>
</reference>